<keyword evidence="3" id="KW-1185">Reference proteome</keyword>
<reference evidence="2 3" key="1">
    <citation type="submission" date="2021-01" db="EMBL/GenBank/DDBJ databases">
        <title>Genomic Encyclopedia of Type Strains, Phase IV (KMG-IV): sequencing the most valuable type-strain genomes for metagenomic binning, comparative biology and taxonomic classification.</title>
        <authorList>
            <person name="Goeker M."/>
        </authorList>
    </citation>
    <scope>NUCLEOTIDE SEQUENCE [LARGE SCALE GENOMIC DNA]</scope>
    <source>
        <strain evidence="2 3">DSM 25879</strain>
    </source>
</reference>
<proteinExistence type="predicted"/>
<dbReference type="Gene3D" id="3.90.180.10">
    <property type="entry name" value="Medium-chain alcohol dehydrogenases, catalytic domain"/>
    <property type="match status" value="1"/>
</dbReference>
<dbReference type="EMBL" id="JAFBED010000003">
    <property type="protein sequence ID" value="MBM7619762.1"/>
    <property type="molecule type" value="Genomic_DNA"/>
</dbReference>
<dbReference type="SUPFAM" id="SSF50129">
    <property type="entry name" value="GroES-like"/>
    <property type="match status" value="1"/>
</dbReference>
<dbReference type="PROSITE" id="PS01162">
    <property type="entry name" value="QOR_ZETA_CRYSTAL"/>
    <property type="match status" value="1"/>
</dbReference>
<name>A0ABS2NYP9_9BACI</name>
<dbReference type="InterPro" id="IPR036291">
    <property type="entry name" value="NAD(P)-bd_dom_sf"/>
</dbReference>
<dbReference type="Proteomes" id="UP000737402">
    <property type="component" value="Unassembled WGS sequence"/>
</dbReference>
<feature type="domain" description="Enoyl reductase (ER)" evidence="1">
    <location>
        <begin position="10"/>
        <end position="320"/>
    </location>
</feature>
<dbReference type="SMART" id="SM00829">
    <property type="entry name" value="PKS_ER"/>
    <property type="match status" value="1"/>
</dbReference>
<sequence>MKAVISRTYGTPEVLELIEVEKPVPKDNQVLVKVHATSVNFGNLALLVGKPYLVRFAFGLTKPKYRIPGGDMAGRVEAVGPDVKAFKSGDEVFADLSGSGWGAFAEYVSVPEDVLVQKPSGISFEEAAAVPMAGVTALQAIRDKGEIQPGQKVLVYGASGGVGTFAVQLAKSFGAEVTAVCSTRNVDLVRLMGADHVIDYKREDFRKQTQQYDLIIGVNGHQPLSVYKRALKTGGRFVHVGGSGLQLFQTMTEGPWISMAGKKKMGAFLHKPNPTDLRYMKELIENGKVKPVIDKTYKMNEIREAFNYFAEGHSQGKVIVTV</sequence>
<evidence type="ECO:0000313" key="3">
    <source>
        <dbReference type="Proteomes" id="UP000737402"/>
    </source>
</evidence>
<accession>A0ABS2NYP9</accession>
<evidence type="ECO:0000259" key="1">
    <source>
        <dbReference type="SMART" id="SM00829"/>
    </source>
</evidence>
<comment type="caution">
    <text evidence="2">The sequence shown here is derived from an EMBL/GenBank/DDBJ whole genome shotgun (WGS) entry which is preliminary data.</text>
</comment>
<dbReference type="RefSeq" id="WP_204414995.1">
    <property type="nucleotide sequence ID" value="NZ_JAFBED010000003.1"/>
</dbReference>
<dbReference type="InterPro" id="IPR020843">
    <property type="entry name" value="ER"/>
</dbReference>
<gene>
    <name evidence="2" type="ORF">JOC95_001614</name>
</gene>
<dbReference type="PANTHER" id="PTHR44013:SF1">
    <property type="entry name" value="ZINC-TYPE ALCOHOL DEHYDROGENASE-LIKE PROTEIN C16A3.02C"/>
    <property type="match status" value="1"/>
</dbReference>
<dbReference type="SUPFAM" id="SSF51735">
    <property type="entry name" value="NAD(P)-binding Rossmann-fold domains"/>
    <property type="match status" value="1"/>
</dbReference>
<protein>
    <submittedName>
        <fullName evidence="2">NADPH:quinone reductase-like Zn-dependent oxidoreductase</fullName>
    </submittedName>
</protein>
<dbReference type="PANTHER" id="PTHR44013">
    <property type="entry name" value="ZINC-TYPE ALCOHOL DEHYDROGENASE-LIKE PROTEIN C16A3.02C"/>
    <property type="match status" value="1"/>
</dbReference>
<organism evidence="2 3">
    <name type="scientific">Sutcliffiella tianshenii</name>
    <dbReference type="NCBI Taxonomy" id="1463404"/>
    <lineage>
        <taxon>Bacteria</taxon>
        <taxon>Bacillati</taxon>
        <taxon>Bacillota</taxon>
        <taxon>Bacilli</taxon>
        <taxon>Bacillales</taxon>
        <taxon>Bacillaceae</taxon>
        <taxon>Sutcliffiella</taxon>
    </lineage>
</organism>
<dbReference type="InterPro" id="IPR013154">
    <property type="entry name" value="ADH-like_N"/>
</dbReference>
<dbReference type="InterPro" id="IPR011032">
    <property type="entry name" value="GroES-like_sf"/>
</dbReference>
<dbReference type="InterPro" id="IPR002364">
    <property type="entry name" value="Quin_OxRdtase/zeta-crystal_CS"/>
</dbReference>
<dbReference type="InterPro" id="IPR052733">
    <property type="entry name" value="Chloroplast_QOR"/>
</dbReference>
<dbReference type="Gene3D" id="3.40.50.720">
    <property type="entry name" value="NAD(P)-binding Rossmann-like Domain"/>
    <property type="match status" value="1"/>
</dbReference>
<evidence type="ECO:0000313" key="2">
    <source>
        <dbReference type="EMBL" id="MBM7619762.1"/>
    </source>
</evidence>
<dbReference type="CDD" id="cd08267">
    <property type="entry name" value="MDR1"/>
    <property type="match status" value="1"/>
</dbReference>
<dbReference type="Pfam" id="PF13602">
    <property type="entry name" value="ADH_zinc_N_2"/>
    <property type="match status" value="1"/>
</dbReference>
<dbReference type="Pfam" id="PF08240">
    <property type="entry name" value="ADH_N"/>
    <property type="match status" value="1"/>
</dbReference>